<feature type="transmembrane region" description="Helical" evidence="2">
    <location>
        <begin position="176"/>
        <end position="198"/>
    </location>
</feature>
<keyword evidence="2" id="KW-0812">Transmembrane</keyword>
<sequence>MITIITGVPGSGKSALCVDLIISEYKDRLIYNDGLEGLQVENTPIDALKWHEDAPDGALIIVDEVQRKWRPRGPSAKVPLSVAALETHRHRGIDFIVITQNLKLVDVNVRSLTGRHLHIRDTGFLGRWLYEWPEADLNNNWKRCENKRRYKLPKHVFNLYKSASLHTKPVRNIPRMVYIVGVLLLAFCVLAFVIYGRLNDTPKPPENSPAAGPTSVSVISGGISDHADAPPMKLIDDRVDWVPRVSTYPESARAYDEVRKVAIFPRVIGGICMRGICKCFTQQGTNAGLGSEECKHEIENPRFDAYAKDQQPPQPPPQAARAETT</sequence>
<gene>
    <name evidence="4" type="ORF">ACFO3A_04165</name>
</gene>
<evidence type="ECO:0000256" key="2">
    <source>
        <dbReference type="SAM" id="Phobius"/>
    </source>
</evidence>
<feature type="domain" description="Zona occludens toxin N-terminal" evidence="3">
    <location>
        <begin position="48"/>
        <end position="166"/>
    </location>
</feature>
<dbReference type="RefSeq" id="WP_377724231.1">
    <property type="nucleotide sequence ID" value="NZ_JBHSEW010000002.1"/>
</dbReference>
<dbReference type="SUPFAM" id="SSF52540">
    <property type="entry name" value="P-loop containing nucleoside triphosphate hydrolases"/>
    <property type="match status" value="1"/>
</dbReference>
<dbReference type="Pfam" id="PF05707">
    <property type="entry name" value="Zot"/>
    <property type="match status" value="1"/>
</dbReference>
<name>A0ABV9GT79_9BURK</name>
<dbReference type="Proteomes" id="UP001595967">
    <property type="component" value="Unassembled WGS sequence"/>
</dbReference>
<reference evidence="5" key="1">
    <citation type="journal article" date="2019" name="Int. J. Syst. Evol. Microbiol.">
        <title>The Global Catalogue of Microorganisms (GCM) 10K type strain sequencing project: providing services to taxonomists for standard genome sequencing and annotation.</title>
        <authorList>
            <consortium name="The Broad Institute Genomics Platform"/>
            <consortium name="The Broad Institute Genome Sequencing Center for Infectious Disease"/>
            <person name="Wu L."/>
            <person name="Ma J."/>
        </authorList>
    </citation>
    <scope>NUCLEOTIDE SEQUENCE [LARGE SCALE GENOMIC DNA]</scope>
    <source>
        <strain evidence="5">JCM 11650</strain>
    </source>
</reference>
<protein>
    <submittedName>
        <fullName evidence="4">Zonular occludens toxin family protein</fullName>
    </submittedName>
</protein>
<dbReference type="InterPro" id="IPR008900">
    <property type="entry name" value="Zot_N"/>
</dbReference>
<keyword evidence="2" id="KW-1133">Transmembrane helix</keyword>
<evidence type="ECO:0000256" key="1">
    <source>
        <dbReference type="SAM" id="MobiDB-lite"/>
    </source>
</evidence>
<evidence type="ECO:0000259" key="3">
    <source>
        <dbReference type="Pfam" id="PF05707"/>
    </source>
</evidence>
<keyword evidence="5" id="KW-1185">Reference proteome</keyword>
<dbReference type="InterPro" id="IPR027417">
    <property type="entry name" value="P-loop_NTPase"/>
</dbReference>
<feature type="region of interest" description="Disordered" evidence="1">
    <location>
        <begin position="300"/>
        <end position="325"/>
    </location>
</feature>
<proteinExistence type="predicted"/>
<keyword evidence="2" id="KW-0472">Membrane</keyword>
<dbReference type="Gene3D" id="3.40.50.300">
    <property type="entry name" value="P-loop containing nucleotide triphosphate hydrolases"/>
    <property type="match status" value="1"/>
</dbReference>
<evidence type="ECO:0000313" key="5">
    <source>
        <dbReference type="Proteomes" id="UP001595967"/>
    </source>
</evidence>
<evidence type="ECO:0000313" key="4">
    <source>
        <dbReference type="EMBL" id="MFC4621404.1"/>
    </source>
</evidence>
<accession>A0ABV9GT79</accession>
<organism evidence="4 5">
    <name type="scientific">Comamonas nitrativorans</name>
    <dbReference type="NCBI Taxonomy" id="108437"/>
    <lineage>
        <taxon>Bacteria</taxon>
        <taxon>Pseudomonadati</taxon>
        <taxon>Pseudomonadota</taxon>
        <taxon>Betaproteobacteria</taxon>
        <taxon>Burkholderiales</taxon>
        <taxon>Comamonadaceae</taxon>
        <taxon>Comamonas</taxon>
    </lineage>
</organism>
<comment type="caution">
    <text evidence="4">The sequence shown here is derived from an EMBL/GenBank/DDBJ whole genome shotgun (WGS) entry which is preliminary data.</text>
</comment>
<dbReference type="EMBL" id="JBHSEW010000002">
    <property type="protein sequence ID" value="MFC4621404.1"/>
    <property type="molecule type" value="Genomic_DNA"/>
</dbReference>